<keyword evidence="3" id="KW-0238">DNA-binding</keyword>
<dbReference type="Proteomes" id="UP000093000">
    <property type="component" value="Unassembled WGS sequence"/>
</dbReference>
<feature type="region of interest" description="Disordered" evidence="6">
    <location>
        <begin position="124"/>
        <end position="166"/>
    </location>
</feature>
<gene>
    <name evidence="9" type="primary">MITF_2</name>
    <name evidence="8" type="synonym">MITF_3</name>
    <name evidence="9" type="ORF">A0J61_02107</name>
    <name evidence="8" type="ORF">A0J61_05755</name>
</gene>
<dbReference type="Pfam" id="PF00010">
    <property type="entry name" value="HLH"/>
    <property type="match status" value="1"/>
</dbReference>
<proteinExistence type="predicted"/>
<dbReference type="GO" id="GO:0005634">
    <property type="term" value="C:nucleus"/>
    <property type="evidence" value="ECO:0007669"/>
    <property type="project" value="UniProtKB-SubCell"/>
</dbReference>
<dbReference type="STRING" id="101091.A0A1C7NL91"/>
<keyword evidence="4" id="KW-0804">Transcription</keyword>
<dbReference type="GO" id="GO:0000978">
    <property type="term" value="F:RNA polymerase II cis-regulatory region sequence-specific DNA binding"/>
    <property type="evidence" value="ECO:0007669"/>
    <property type="project" value="TreeGrafter"/>
</dbReference>
<evidence type="ECO:0000256" key="3">
    <source>
        <dbReference type="ARBA" id="ARBA00023125"/>
    </source>
</evidence>
<evidence type="ECO:0000256" key="1">
    <source>
        <dbReference type="ARBA" id="ARBA00004123"/>
    </source>
</evidence>
<evidence type="ECO:0000256" key="6">
    <source>
        <dbReference type="SAM" id="MobiDB-lite"/>
    </source>
</evidence>
<dbReference type="GO" id="GO:0046983">
    <property type="term" value="F:protein dimerization activity"/>
    <property type="evidence" value="ECO:0007669"/>
    <property type="project" value="InterPro"/>
</dbReference>
<dbReference type="InterPro" id="IPR036638">
    <property type="entry name" value="HLH_DNA-bd_sf"/>
</dbReference>
<dbReference type="EMBL" id="LUGH01000320">
    <property type="protein sequence ID" value="OBZ86197.1"/>
    <property type="molecule type" value="Genomic_DNA"/>
</dbReference>
<dbReference type="AlphaFoldDB" id="A0A1C7NL91"/>
<sequence length="322" mass="36713">MTDSGPSPYKLKNPTAYHLFASQQQQQQHVSLSHLQLDSPIEQRSAPTIDFSEYYRQQQQQRQFLSPESTSPPLQDFDDLDQHGLPLTFSNMMLVPDQQPNNYFFPSQPKINTNALLMASHQHSSSSELFQEESPSDYASSVDHPYRHQRNSSMGSSKDTASLAASPPSFMYNQPFSAPAQTGYEFLTNHMQSITAYHQDKQRSLSHSLVATGANSVDEYESIQINQQLLSEKKRRRRESHNAVERRRRENINERIQELGTLLPEAMLEELACTSVNGNNNKPNKGAILRKSVDHIRLLQHEVTGYKQRILELENQLASLTN</sequence>
<evidence type="ECO:0000259" key="7">
    <source>
        <dbReference type="PROSITE" id="PS50888"/>
    </source>
</evidence>
<dbReference type="SMART" id="SM00353">
    <property type="entry name" value="HLH"/>
    <property type="match status" value="1"/>
</dbReference>
<keyword evidence="2" id="KW-0805">Transcription regulation</keyword>
<organism evidence="9 10">
    <name type="scientific">Choanephora cucurbitarum</name>
    <dbReference type="NCBI Taxonomy" id="101091"/>
    <lineage>
        <taxon>Eukaryota</taxon>
        <taxon>Fungi</taxon>
        <taxon>Fungi incertae sedis</taxon>
        <taxon>Mucoromycota</taxon>
        <taxon>Mucoromycotina</taxon>
        <taxon>Mucoromycetes</taxon>
        <taxon>Mucorales</taxon>
        <taxon>Mucorineae</taxon>
        <taxon>Choanephoraceae</taxon>
        <taxon>Choanephoroideae</taxon>
        <taxon>Choanephora</taxon>
    </lineage>
</organism>
<reference evidence="9 10" key="1">
    <citation type="submission" date="2016-03" db="EMBL/GenBank/DDBJ databases">
        <title>Choanephora cucurbitarum.</title>
        <authorList>
            <person name="Min B."/>
            <person name="Park H."/>
            <person name="Park J.-H."/>
            <person name="Shin H.-D."/>
            <person name="Choi I.-G."/>
        </authorList>
    </citation>
    <scope>NUCLEOTIDE SEQUENCE [LARGE SCALE GENOMIC DNA]</scope>
    <source>
        <strain evidence="9 10">KUS-F28377</strain>
    </source>
</reference>
<comment type="subcellular location">
    <subcellularLocation>
        <location evidence="1">Nucleus</location>
    </subcellularLocation>
</comment>
<dbReference type="OrthoDB" id="690068at2759"/>
<dbReference type="InterPro" id="IPR011598">
    <property type="entry name" value="bHLH_dom"/>
</dbReference>
<keyword evidence="10" id="KW-1185">Reference proteome</keyword>
<dbReference type="FunCoup" id="A0A1C7NL91">
    <property type="interactions" value="1"/>
</dbReference>
<evidence type="ECO:0000256" key="4">
    <source>
        <dbReference type="ARBA" id="ARBA00023163"/>
    </source>
</evidence>
<evidence type="ECO:0000256" key="2">
    <source>
        <dbReference type="ARBA" id="ARBA00023015"/>
    </source>
</evidence>
<evidence type="ECO:0000313" key="8">
    <source>
        <dbReference type="EMBL" id="OBZ86197.1"/>
    </source>
</evidence>
<dbReference type="Gene3D" id="4.10.280.10">
    <property type="entry name" value="Helix-loop-helix DNA-binding domain"/>
    <property type="match status" value="1"/>
</dbReference>
<feature type="compositionally biased region" description="Polar residues" evidence="6">
    <location>
        <begin position="151"/>
        <end position="160"/>
    </location>
</feature>
<name>A0A1C7NL91_9FUNG</name>
<dbReference type="SUPFAM" id="SSF47459">
    <property type="entry name" value="HLH, helix-loop-helix DNA-binding domain"/>
    <property type="match status" value="1"/>
</dbReference>
<evidence type="ECO:0000256" key="5">
    <source>
        <dbReference type="ARBA" id="ARBA00023242"/>
    </source>
</evidence>
<evidence type="ECO:0000313" key="10">
    <source>
        <dbReference type="Proteomes" id="UP000093000"/>
    </source>
</evidence>
<accession>A0A1C7NL91</accession>
<keyword evidence="5" id="KW-0539">Nucleus</keyword>
<dbReference type="EMBL" id="LUGH01000075">
    <property type="protein sequence ID" value="OBZ89845.1"/>
    <property type="molecule type" value="Genomic_DNA"/>
</dbReference>
<dbReference type="InParanoid" id="A0A1C7NL91"/>
<dbReference type="PROSITE" id="PS50888">
    <property type="entry name" value="BHLH"/>
    <property type="match status" value="1"/>
</dbReference>
<dbReference type="GO" id="GO:0000981">
    <property type="term" value="F:DNA-binding transcription factor activity, RNA polymerase II-specific"/>
    <property type="evidence" value="ECO:0007669"/>
    <property type="project" value="TreeGrafter"/>
</dbReference>
<feature type="domain" description="BHLH" evidence="7">
    <location>
        <begin position="236"/>
        <end position="299"/>
    </location>
</feature>
<protein>
    <submittedName>
        <fullName evidence="9">Microphthalmia-associated transcription factor</fullName>
    </submittedName>
</protein>
<comment type="caution">
    <text evidence="9">The sequence shown here is derived from an EMBL/GenBank/DDBJ whole genome shotgun (WGS) entry which is preliminary data.</text>
</comment>
<dbReference type="PANTHER" id="PTHR45776">
    <property type="entry name" value="MIP04163P"/>
    <property type="match status" value="1"/>
</dbReference>
<evidence type="ECO:0000313" key="9">
    <source>
        <dbReference type="EMBL" id="OBZ89845.1"/>
    </source>
</evidence>
<dbReference type="PANTHER" id="PTHR45776:SF2">
    <property type="entry name" value="MIP04163P"/>
    <property type="match status" value="1"/>
</dbReference>